<dbReference type="RefSeq" id="XP_013243278.1">
    <property type="nucleotide sequence ID" value="XM_013387824.1"/>
</dbReference>
<evidence type="ECO:0000256" key="8">
    <source>
        <dbReference type="ARBA" id="ARBA00032824"/>
    </source>
</evidence>
<proteinExistence type="inferred from homology"/>
<dbReference type="HOGENOM" id="CLU_042529_14_2_1"/>
<dbReference type="AlphaFoldDB" id="A0A066VW86"/>
<dbReference type="InterPro" id="IPR050924">
    <property type="entry name" value="Peroxiredoxin_BCP/PrxQ"/>
</dbReference>
<evidence type="ECO:0000256" key="5">
    <source>
        <dbReference type="ARBA" id="ARBA00023002"/>
    </source>
</evidence>
<keyword evidence="5" id="KW-0560">Oxidoreductase</keyword>
<dbReference type="PANTHER" id="PTHR42801:SF4">
    <property type="entry name" value="AHPC_TSA FAMILY PROTEIN"/>
    <property type="match status" value="1"/>
</dbReference>
<evidence type="ECO:0000313" key="14">
    <source>
        <dbReference type="Proteomes" id="UP000027361"/>
    </source>
</evidence>
<evidence type="ECO:0000256" key="2">
    <source>
        <dbReference type="ARBA" id="ARBA00013017"/>
    </source>
</evidence>
<dbReference type="PANTHER" id="PTHR42801">
    <property type="entry name" value="THIOREDOXIN-DEPENDENT PEROXIDE REDUCTASE"/>
    <property type="match status" value="1"/>
</dbReference>
<dbReference type="OrthoDB" id="338622at2759"/>
<dbReference type="InParanoid" id="A0A066VW86"/>
<dbReference type="PIRSF" id="PIRSF000239">
    <property type="entry name" value="AHPC"/>
    <property type="match status" value="1"/>
</dbReference>
<protein>
    <recommendedName>
        <fullName evidence="2">thioredoxin-dependent peroxiredoxin</fullName>
        <ecNumber evidence="2">1.11.1.24</ecNumber>
    </recommendedName>
    <alternativeName>
        <fullName evidence="8">Thioredoxin peroxidase</fullName>
    </alternativeName>
</protein>
<dbReference type="Gene3D" id="3.40.30.10">
    <property type="entry name" value="Glutaredoxin"/>
    <property type="match status" value="1"/>
</dbReference>
<evidence type="ECO:0000259" key="12">
    <source>
        <dbReference type="PROSITE" id="PS51352"/>
    </source>
</evidence>
<dbReference type="GeneID" id="25262906"/>
<evidence type="ECO:0000256" key="10">
    <source>
        <dbReference type="ARBA" id="ARBA00049091"/>
    </source>
</evidence>
<dbReference type="GO" id="GO:0034599">
    <property type="term" value="P:cellular response to oxidative stress"/>
    <property type="evidence" value="ECO:0007669"/>
    <property type="project" value="TreeGrafter"/>
</dbReference>
<gene>
    <name evidence="13" type="ORF">K437DRAFT_235662</name>
</gene>
<evidence type="ECO:0000313" key="13">
    <source>
        <dbReference type="EMBL" id="KDN45741.1"/>
    </source>
</evidence>
<feature type="domain" description="Thioredoxin" evidence="12">
    <location>
        <begin position="4"/>
        <end position="140"/>
    </location>
</feature>
<sequence>MSGLKVGDEAPDVTLPNEDGTSVQLSTLWLDKGPVVVFFYPEDHSYGCTKEVCRFRDGYDDFLSVGAAALVGISKGDQESHTSFRQKQKLQFSLLTDKDGEAQKAFKVKKQLFGLIPGRVTFVVDKEGKIAHVFSSALDL</sequence>
<name>A0A066VW86_TILAU</name>
<keyword evidence="3" id="KW-0575">Peroxidase</keyword>
<dbReference type="OMA" id="PKKFMGK"/>
<keyword evidence="6" id="KW-1015">Disulfide bond</keyword>
<evidence type="ECO:0000256" key="11">
    <source>
        <dbReference type="PIRSR" id="PIRSR000239-1"/>
    </source>
</evidence>
<comment type="catalytic activity">
    <reaction evidence="10">
        <text>a hydroperoxide + [thioredoxin]-dithiol = an alcohol + [thioredoxin]-disulfide + H2O</text>
        <dbReference type="Rhea" id="RHEA:62620"/>
        <dbReference type="Rhea" id="RHEA-COMP:10698"/>
        <dbReference type="Rhea" id="RHEA-COMP:10700"/>
        <dbReference type="ChEBI" id="CHEBI:15377"/>
        <dbReference type="ChEBI" id="CHEBI:29950"/>
        <dbReference type="ChEBI" id="CHEBI:30879"/>
        <dbReference type="ChEBI" id="CHEBI:35924"/>
        <dbReference type="ChEBI" id="CHEBI:50058"/>
        <dbReference type="EC" id="1.11.1.24"/>
    </reaction>
</comment>
<evidence type="ECO:0000256" key="3">
    <source>
        <dbReference type="ARBA" id="ARBA00022559"/>
    </source>
</evidence>
<evidence type="ECO:0000256" key="7">
    <source>
        <dbReference type="ARBA" id="ARBA00023284"/>
    </source>
</evidence>
<dbReference type="InterPro" id="IPR024706">
    <property type="entry name" value="Peroxiredoxin_AhpC-typ"/>
</dbReference>
<reference evidence="13 14" key="1">
    <citation type="submission" date="2014-05" db="EMBL/GenBank/DDBJ databases">
        <title>Draft genome sequence of a rare smut relative, Tilletiaria anomala UBC 951.</title>
        <authorList>
            <consortium name="DOE Joint Genome Institute"/>
            <person name="Toome M."/>
            <person name="Kuo A."/>
            <person name="Henrissat B."/>
            <person name="Lipzen A."/>
            <person name="Tritt A."/>
            <person name="Yoshinaga Y."/>
            <person name="Zane M."/>
            <person name="Barry K."/>
            <person name="Grigoriev I.V."/>
            <person name="Spatafora J.W."/>
            <person name="Aimea M.C."/>
        </authorList>
    </citation>
    <scope>NUCLEOTIDE SEQUENCE [LARGE SCALE GENOMIC DNA]</scope>
    <source>
        <strain evidence="13 14">UBC 951</strain>
    </source>
</reference>
<dbReference type="EMBL" id="JMSN01000040">
    <property type="protein sequence ID" value="KDN45741.1"/>
    <property type="molecule type" value="Genomic_DNA"/>
</dbReference>
<organism evidence="13 14">
    <name type="scientific">Tilletiaria anomala (strain ATCC 24038 / CBS 436.72 / UBC 951)</name>
    <dbReference type="NCBI Taxonomy" id="1037660"/>
    <lineage>
        <taxon>Eukaryota</taxon>
        <taxon>Fungi</taxon>
        <taxon>Dikarya</taxon>
        <taxon>Basidiomycota</taxon>
        <taxon>Ustilaginomycotina</taxon>
        <taxon>Exobasidiomycetes</taxon>
        <taxon>Georgefischeriales</taxon>
        <taxon>Tilletiariaceae</taxon>
        <taxon>Tilletiaria</taxon>
    </lineage>
</organism>
<dbReference type="Pfam" id="PF00578">
    <property type="entry name" value="AhpC-TSA"/>
    <property type="match status" value="1"/>
</dbReference>
<dbReference type="CDD" id="cd03017">
    <property type="entry name" value="PRX_BCP"/>
    <property type="match status" value="1"/>
</dbReference>
<comment type="caution">
    <text evidence="13">The sequence shown here is derived from an EMBL/GenBank/DDBJ whole genome shotgun (WGS) entry which is preliminary data.</text>
</comment>
<keyword evidence="4" id="KW-0049">Antioxidant</keyword>
<dbReference type="STRING" id="1037660.A0A066VW86"/>
<accession>A0A066VW86</accession>
<keyword evidence="14" id="KW-1185">Reference proteome</keyword>
<keyword evidence="7" id="KW-0676">Redox-active center</keyword>
<dbReference type="GO" id="GO:0005737">
    <property type="term" value="C:cytoplasm"/>
    <property type="evidence" value="ECO:0007669"/>
    <property type="project" value="TreeGrafter"/>
</dbReference>
<comment type="similarity">
    <text evidence="9">Belongs to the peroxiredoxin family. BCP/PrxQ subfamily.</text>
</comment>
<dbReference type="Proteomes" id="UP000027361">
    <property type="component" value="Unassembled WGS sequence"/>
</dbReference>
<comment type="subunit">
    <text evidence="1">Monomer.</text>
</comment>
<dbReference type="PROSITE" id="PS51352">
    <property type="entry name" value="THIOREDOXIN_2"/>
    <property type="match status" value="1"/>
</dbReference>
<dbReference type="InterPro" id="IPR036249">
    <property type="entry name" value="Thioredoxin-like_sf"/>
</dbReference>
<dbReference type="EC" id="1.11.1.24" evidence="2"/>
<dbReference type="InterPro" id="IPR000866">
    <property type="entry name" value="AhpC/TSA"/>
</dbReference>
<evidence type="ECO:0000256" key="4">
    <source>
        <dbReference type="ARBA" id="ARBA00022862"/>
    </source>
</evidence>
<evidence type="ECO:0000256" key="6">
    <source>
        <dbReference type="ARBA" id="ARBA00023157"/>
    </source>
</evidence>
<dbReference type="GO" id="GO:0045454">
    <property type="term" value="P:cell redox homeostasis"/>
    <property type="evidence" value="ECO:0007669"/>
    <property type="project" value="TreeGrafter"/>
</dbReference>
<dbReference type="InterPro" id="IPR013766">
    <property type="entry name" value="Thioredoxin_domain"/>
</dbReference>
<dbReference type="SUPFAM" id="SSF52833">
    <property type="entry name" value="Thioredoxin-like"/>
    <property type="match status" value="1"/>
</dbReference>
<evidence type="ECO:0000256" key="9">
    <source>
        <dbReference type="ARBA" id="ARBA00038489"/>
    </source>
</evidence>
<feature type="active site" description="Cysteine sulfenic acid (-SOH) intermediate; for peroxidase activity" evidence="11">
    <location>
        <position position="48"/>
    </location>
</feature>
<dbReference type="GO" id="GO:0008379">
    <property type="term" value="F:thioredoxin peroxidase activity"/>
    <property type="evidence" value="ECO:0007669"/>
    <property type="project" value="TreeGrafter"/>
</dbReference>
<evidence type="ECO:0000256" key="1">
    <source>
        <dbReference type="ARBA" id="ARBA00011245"/>
    </source>
</evidence>